<evidence type="ECO:0000313" key="4">
    <source>
        <dbReference type="EMBL" id="MEQ2182655.1"/>
    </source>
</evidence>
<organism evidence="4 5">
    <name type="scientific">Goodea atripinnis</name>
    <dbReference type="NCBI Taxonomy" id="208336"/>
    <lineage>
        <taxon>Eukaryota</taxon>
        <taxon>Metazoa</taxon>
        <taxon>Chordata</taxon>
        <taxon>Craniata</taxon>
        <taxon>Vertebrata</taxon>
        <taxon>Euteleostomi</taxon>
        <taxon>Actinopterygii</taxon>
        <taxon>Neopterygii</taxon>
        <taxon>Teleostei</taxon>
        <taxon>Neoteleostei</taxon>
        <taxon>Acanthomorphata</taxon>
        <taxon>Ovalentaria</taxon>
        <taxon>Atherinomorphae</taxon>
        <taxon>Cyprinodontiformes</taxon>
        <taxon>Goodeidae</taxon>
        <taxon>Goodea</taxon>
    </lineage>
</organism>
<dbReference type="InterPro" id="IPR038765">
    <property type="entry name" value="Papain-like_cys_pep_sf"/>
</dbReference>
<dbReference type="PANTHER" id="PTHR21646:SF13">
    <property type="entry name" value="UBIQUITIN CARBOXYL-TERMINAL HYDROLASE 20"/>
    <property type="match status" value="1"/>
</dbReference>
<keyword evidence="1" id="KW-0378">Hydrolase</keyword>
<dbReference type="Gene3D" id="3.90.70.10">
    <property type="entry name" value="Cysteine proteinases"/>
    <property type="match status" value="3"/>
</dbReference>
<reference evidence="4 5" key="1">
    <citation type="submission" date="2021-06" db="EMBL/GenBank/DDBJ databases">
        <authorList>
            <person name="Palmer J.M."/>
        </authorList>
    </citation>
    <scope>NUCLEOTIDE SEQUENCE [LARGE SCALE GENOMIC DNA]</scope>
    <source>
        <strain evidence="4 5">GA_2019</strain>
        <tissue evidence="4">Muscle</tissue>
    </source>
</reference>
<keyword evidence="5" id="KW-1185">Reference proteome</keyword>
<evidence type="ECO:0000256" key="1">
    <source>
        <dbReference type="ARBA" id="ARBA00022670"/>
    </source>
</evidence>
<dbReference type="PANTHER" id="PTHR21646">
    <property type="entry name" value="UBIQUITIN CARBOXYL-TERMINAL HYDROLASE"/>
    <property type="match status" value="1"/>
</dbReference>
<name>A0ABV0PGN8_9TELE</name>
<keyword evidence="1" id="KW-0645">Protease</keyword>
<dbReference type="EMBL" id="JAHRIO010072722">
    <property type="protein sequence ID" value="MEQ2182655.1"/>
    <property type="molecule type" value="Genomic_DNA"/>
</dbReference>
<dbReference type="InterPro" id="IPR028889">
    <property type="entry name" value="USP"/>
</dbReference>
<proteinExistence type="predicted"/>
<dbReference type="CDD" id="cd02257">
    <property type="entry name" value="Peptidase_C19"/>
    <property type="match status" value="1"/>
</dbReference>
<evidence type="ECO:0000259" key="3">
    <source>
        <dbReference type="PROSITE" id="PS50235"/>
    </source>
</evidence>
<feature type="domain" description="USP" evidence="3">
    <location>
        <begin position="87"/>
        <end position="455"/>
    </location>
</feature>
<sequence>ALITAVIAGEGRSFSAVVSKHRGLTMTEQDVCPHLDAIGEVTKEDLLQKSKSDCSYVGCGESYADHSTLHAQADAKEPQGGPASGLTGMKNIGNSCYMNAALQALSNCYVVPTSLSHGIKLVNPMFRGYAQQEFLRCLMDQLHEELKEPLTECSMSGEGSDGDERRDGDRSPSEDEFLSCDSGSSSDRGEGGCLGEVELLLQDECDGFRSPSVGVVGVGSGTVISEKERLKEKRVSGSPLRGGSQEMDEDADVDTAAEEGVPESGEEEPSAPSANTEVQGQEDNQTSTEGQGQIQSNGTSEPDNEASMAQPQSTPCSPVRTLQELHPKLSSSPPRSSPLRSAGPAYSFKKAQLLLTSRKKKQSHYRSVISDIFDGSILSLVQCLTCDRVSTTVETFQDLSLPIPGKEDLAKLHSSIHQNLPVKTGVCPDTYGSQGWISYIMDSIRRSVNHTESWY</sequence>
<evidence type="ECO:0000256" key="2">
    <source>
        <dbReference type="SAM" id="MobiDB-lite"/>
    </source>
</evidence>
<protein>
    <recommendedName>
        <fullName evidence="3">USP domain-containing protein</fullName>
    </recommendedName>
</protein>
<gene>
    <name evidence="4" type="ORF">GOODEAATRI_024529</name>
</gene>
<comment type="caution">
    <text evidence="4">The sequence shown here is derived from an EMBL/GenBank/DDBJ whole genome shotgun (WGS) entry which is preliminary data.</text>
</comment>
<feature type="region of interest" description="Disordered" evidence="2">
    <location>
        <begin position="149"/>
        <end position="191"/>
    </location>
</feature>
<dbReference type="InterPro" id="IPR050185">
    <property type="entry name" value="Ub_carboxyl-term_hydrolase"/>
</dbReference>
<dbReference type="SUPFAM" id="SSF54001">
    <property type="entry name" value="Cysteine proteinases"/>
    <property type="match status" value="1"/>
</dbReference>
<feature type="compositionally biased region" description="Acidic residues" evidence="2">
    <location>
        <begin position="246"/>
        <end position="269"/>
    </location>
</feature>
<feature type="compositionally biased region" description="Basic and acidic residues" evidence="2">
    <location>
        <begin position="162"/>
        <end position="173"/>
    </location>
</feature>
<dbReference type="PROSITE" id="PS00972">
    <property type="entry name" value="USP_1"/>
    <property type="match status" value="1"/>
</dbReference>
<feature type="non-terminal residue" evidence="4">
    <location>
        <position position="1"/>
    </location>
</feature>
<dbReference type="Proteomes" id="UP001476798">
    <property type="component" value="Unassembled WGS sequence"/>
</dbReference>
<dbReference type="InterPro" id="IPR018200">
    <property type="entry name" value="USP_CS"/>
</dbReference>
<dbReference type="PROSITE" id="PS50235">
    <property type="entry name" value="USP_3"/>
    <property type="match status" value="1"/>
</dbReference>
<feature type="compositionally biased region" description="Polar residues" evidence="2">
    <location>
        <begin position="275"/>
        <end position="316"/>
    </location>
</feature>
<feature type="region of interest" description="Disordered" evidence="2">
    <location>
        <begin position="229"/>
        <end position="318"/>
    </location>
</feature>
<evidence type="ECO:0000313" key="5">
    <source>
        <dbReference type="Proteomes" id="UP001476798"/>
    </source>
</evidence>
<accession>A0ABV0PGN8</accession>